<feature type="transmembrane region" description="Helical" evidence="7">
    <location>
        <begin position="104"/>
        <end position="128"/>
    </location>
</feature>
<organism evidence="8 9">
    <name type="scientific">Glossina palpalis gambiensis</name>
    <dbReference type="NCBI Taxonomy" id="67801"/>
    <lineage>
        <taxon>Eukaryota</taxon>
        <taxon>Metazoa</taxon>
        <taxon>Ecdysozoa</taxon>
        <taxon>Arthropoda</taxon>
        <taxon>Hexapoda</taxon>
        <taxon>Insecta</taxon>
        <taxon>Pterygota</taxon>
        <taxon>Neoptera</taxon>
        <taxon>Endopterygota</taxon>
        <taxon>Diptera</taxon>
        <taxon>Brachycera</taxon>
        <taxon>Muscomorpha</taxon>
        <taxon>Hippoboscoidea</taxon>
        <taxon>Glossinidae</taxon>
        <taxon>Glossina</taxon>
    </lineage>
</organism>
<evidence type="ECO:0008006" key="10">
    <source>
        <dbReference type="Google" id="ProtNLM"/>
    </source>
</evidence>
<dbReference type="Proteomes" id="UP000092460">
    <property type="component" value="Unassembled WGS sequence"/>
</dbReference>
<dbReference type="GO" id="GO:0015085">
    <property type="term" value="F:calcium ion transmembrane transporter activity"/>
    <property type="evidence" value="ECO:0007669"/>
    <property type="project" value="TreeGrafter"/>
</dbReference>
<evidence type="ECO:0000256" key="1">
    <source>
        <dbReference type="ARBA" id="ARBA00004141"/>
    </source>
</evidence>
<reference evidence="8" key="2">
    <citation type="submission" date="2020-05" db="UniProtKB">
        <authorList>
            <consortium name="EnsemblMetazoa"/>
        </authorList>
    </citation>
    <scope>IDENTIFICATION</scope>
    <source>
        <strain evidence="8">IAEA</strain>
    </source>
</reference>
<feature type="transmembrane region" description="Helical" evidence="7">
    <location>
        <begin position="448"/>
        <end position="469"/>
    </location>
</feature>
<evidence type="ECO:0000256" key="3">
    <source>
        <dbReference type="ARBA" id="ARBA00022692"/>
    </source>
</evidence>
<feature type="transmembrane region" description="Helical" evidence="7">
    <location>
        <begin position="481"/>
        <end position="499"/>
    </location>
</feature>
<sequence>MPLSQWFGRTSKSLKAHRRHSAKLHTILYAVLICIFLLIPAGFTAEVESNINLNSQASVRPPTKASMNIKVEPRNENENFVLPDHLLENDESKEQKGKTGFIDAFTASVCVILFTELGDKTFFIAAIMAMRHPRLIIFAGAISALALMTILSVVFGMAATIIPKIYTYYISTALFAIFGLKMIYEGYFMKNTDTQDELEEVQSDLRKREDEKKTEVTELSVYPSYVTATCCQHYQQRDLLTSSSNISELKMNNDTANNQGKSIESAFTLNVITGDHHYNNHHCHLQKATFYSSPTLSTPDDQASVYEDQKSRSKQQKLYASSDNNHKFVTLVHLTRAGAGNPYRTNGKMAISISSISSMAINSAATACTCQDDLKETGGGGSNERLERDVTAVLVQDPESGVVRKNVKKGAAYLTTRVLVQAFTMTFLAEWGDRSQLATIILAASKDVYGVITGGVVGHSICTGLAVVGGRMVAAKISLRTVTIVGGVVFLGFALYALIARPDDI</sequence>
<evidence type="ECO:0000313" key="9">
    <source>
        <dbReference type="Proteomes" id="UP000092460"/>
    </source>
</evidence>
<evidence type="ECO:0000256" key="7">
    <source>
        <dbReference type="SAM" id="Phobius"/>
    </source>
</evidence>
<feature type="transmembrane region" description="Helical" evidence="7">
    <location>
        <begin position="21"/>
        <end position="43"/>
    </location>
</feature>
<dbReference type="InterPro" id="IPR001727">
    <property type="entry name" value="GDT1-like"/>
</dbReference>
<evidence type="ECO:0000256" key="6">
    <source>
        <dbReference type="SAM" id="MobiDB-lite"/>
    </source>
</evidence>
<feature type="region of interest" description="Disordered" evidence="6">
    <location>
        <begin position="296"/>
        <end position="319"/>
    </location>
</feature>
<keyword evidence="3 7" id="KW-0812">Transmembrane</keyword>
<dbReference type="EMBL" id="JXJN01024177">
    <property type="status" value="NOT_ANNOTATED_CDS"/>
    <property type="molecule type" value="Genomic_DNA"/>
</dbReference>
<keyword evidence="5 7" id="KW-0472">Membrane</keyword>
<feature type="transmembrane region" description="Helical" evidence="7">
    <location>
        <begin position="410"/>
        <end position="428"/>
    </location>
</feature>
<dbReference type="PANTHER" id="PTHR12608:SF1">
    <property type="entry name" value="TRANSMEMBRANE PROTEIN 165"/>
    <property type="match status" value="1"/>
</dbReference>
<evidence type="ECO:0000313" key="8">
    <source>
        <dbReference type="EnsemblMetazoa" id="GPPI046819-PA"/>
    </source>
</evidence>
<dbReference type="PROSITE" id="PS01214">
    <property type="entry name" value="UPF0016"/>
    <property type="match status" value="1"/>
</dbReference>
<evidence type="ECO:0000256" key="4">
    <source>
        <dbReference type="ARBA" id="ARBA00022989"/>
    </source>
</evidence>
<comment type="subcellular location">
    <subcellularLocation>
        <location evidence="1">Membrane</location>
        <topology evidence="1">Multi-pass membrane protein</topology>
    </subcellularLocation>
</comment>
<dbReference type="AlphaFoldDB" id="A0A1B0C1V8"/>
<accession>A0A1B0C1V8</accession>
<dbReference type="GO" id="GO:0032468">
    <property type="term" value="P:Golgi calcium ion homeostasis"/>
    <property type="evidence" value="ECO:0007669"/>
    <property type="project" value="TreeGrafter"/>
</dbReference>
<evidence type="ECO:0000256" key="5">
    <source>
        <dbReference type="ARBA" id="ARBA00023136"/>
    </source>
</evidence>
<feature type="transmembrane region" description="Helical" evidence="7">
    <location>
        <begin position="135"/>
        <end position="159"/>
    </location>
</feature>
<dbReference type="GO" id="GO:0032472">
    <property type="term" value="P:Golgi calcium ion transport"/>
    <property type="evidence" value="ECO:0007669"/>
    <property type="project" value="TreeGrafter"/>
</dbReference>
<dbReference type="EnsemblMetazoa" id="GPPI046819-RA">
    <property type="protein sequence ID" value="GPPI046819-PA"/>
    <property type="gene ID" value="GPPI046819"/>
</dbReference>
<dbReference type="STRING" id="67801.A0A1B0C1V8"/>
<comment type="similarity">
    <text evidence="2">Belongs to the GDT1 family.</text>
</comment>
<evidence type="ECO:0000256" key="2">
    <source>
        <dbReference type="ARBA" id="ARBA00009190"/>
    </source>
</evidence>
<protein>
    <recommendedName>
        <fullName evidence="10">GDT1 family protein</fullName>
    </recommendedName>
</protein>
<keyword evidence="4 7" id="KW-1133">Transmembrane helix</keyword>
<proteinExistence type="inferred from homology"/>
<feature type="transmembrane region" description="Helical" evidence="7">
    <location>
        <begin position="165"/>
        <end position="184"/>
    </location>
</feature>
<dbReference type="InterPro" id="IPR049555">
    <property type="entry name" value="GDT1-like_CS"/>
</dbReference>
<reference evidence="9" key="1">
    <citation type="submission" date="2015-01" db="EMBL/GenBank/DDBJ databases">
        <authorList>
            <person name="Aksoy S."/>
            <person name="Warren W."/>
            <person name="Wilson R.K."/>
        </authorList>
    </citation>
    <scope>NUCLEOTIDE SEQUENCE [LARGE SCALE GENOMIC DNA]</scope>
    <source>
        <strain evidence="9">IAEA</strain>
    </source>
</reference>
<dbReference type="GO" id="GO:0005384">
    <property type="term" value="F:manganese ion transmembrane transporter activity"/>
    <property type="evidence" value="ECO:0007669"/>
    <property type="project" value="TreeGrafter"/>
</dbReference>
<dbReference type="Pfam" id="PF01169">
    <property type="entry name" value="GDT1"/>
    <property type="match status" value="2"/>
</dbReference>
<dbReference type="GO" id="GO:0016020">
    <property type="term" value="C:membrane"/>
    <property type="evidence" value="ECO:0007669"/>
    <property type="project" value="UniProtKB-SubCell"/>
</dbReference>
<keyword evidence="9" id="KW-1185">Reference proteome</keyword>
<name>A0A1B0C1V8_9MUSC</name>
<dbReference type="VEuPathDB" id="VectorBase:GPPI046819"/>
<dbReference type="PANTHER" id="PTHR12608">
    <property type="entry name" value="TRANSMEMBRANE PROTEIN HTP-1 RELATED"/>
    <property type="match status" value="1"/>
</dbReference>
<dbReference type="GO" id="GO:0005794">
    <property type="term" value="C:Golgi apparatus"/>
    <property type="evidence" value="ECO:0007669"/>
    <property type="project" value="TreeGrafter"/>
</dbReference>